<dbReference type="EMBL" id="QKWP01002864">
    <property type="protein sequence ID" value="RIB01977.1"/>
    <property type="molecule type" value="Genomic_DNA"/>
</dbReference>
<dbReference type="InterPro" id="IPR006597">
    <property type="entry name" value="Sel1-like"/>
</dbReference>
<sequence>MMRQELDQELRVTIAYLESQCILDPNYEHDFKSDIYRNIAFSKSKGTTNFAKYISSNIKSETDKEFNEDILKAEQLGLKIIVENLKNFDFGMNFEVEHRETILAYFYMKGFGTSEDYKKGYETKDVNSHYEVAFCYRYSLGTFEDYKKAVHYFNLVVSGKVLKDKRELDMERLGCKENKTKAFAYLKKPANRINLYVL</sequence>
<evidence type="ECO:0000313" key="2">
    <source>
        <dbReference type="Proteomes" id="UP000266673"/>
    </source>
</evidence>
<organism evidence="1 2">
    <name type="scientific">Gigaspora rosea</name>
    <dbReference type="NCBI Taxonomy" id="44941"/>
    <lineage>
        <taxon>Eukaryota</taxon>
        <taxon>Fungi</taxon>
        <taxon>Fungi incertae sedis</taxon>
        <taxon>Mucoromycota</taxon>
        <taxon>Glomeromycotina</taxon>
        <taxon>Glomeromycetes</taxon>
        <taxon>Diversisporales</taxon>
        <taxon>Gigasporaceae</taxon>
        <taxon>Gigaspora</taxon>
    </lineage>
</organism>
<comment type="caution">
    <text evidence="1">The sequence shown here is derived from an EMBL/GenBank/DDBJ whole genome shotgun (WGS) entry which is preliminary data.</text>
</comment>
<evidence type="ECO:0000313" key="1">
    <source>
        <dbReference type="EMBL" id="RIB01977.1"/>
    </source>
</evidence>
<dbReference type="AlphaFoldDB" id="A0A397TYT2"/>
<dbReference type="Pfam" id="PF08238">
    <property type="entry name" value="Sel1"/>
    <property type="match status" value="3"/>
</dbReference>
<protein>
    <submittedName>
        <fullName evidence="1">Uncharacterized protein</fullName>
    </submittedName>
</protein>
<gene>
    <name evidence="1" type="ORF">C2G38_2229151</name>
</gene>
<keyword evidence="2" id="KW-1185">Reference proteome</keyword>
<reference evidence="1 2" key="1">
    <citation type="submission" date="2018-06" db="EMBL/GenBank/DDBJ databases">
        <title>Comparative genomics reveals the genomic features of Rhizophagus irregularis, R. cerebriforme, R. diaphanum and Gigaspora rosea, and their symbiotic lifestyle signature.</title>
        <authorList>
            <person name="Morin E."/>
            <person name="San Clemente H."/>
            <person name="Chen E.C.H."/>
            <person name="De La Providencia I."/>
            <person name="Hainaut M."/>
            <person name="Kuo A."/>
            <person name="Kohler A."/>
            <person name="Murat C."/>
            <person name="Tang N."/>
            <person name="Roy S."/>
            <person name="Loubradou J."/>
            <person name="Henrissat B."/>
            <person name="Grigoriev I.V."/>
            <person name="Corradi N."/>
            <person name="Roux C."/>
            <person name="Martin F.M."/>
        </authorList>
    </citation>
    <scope>NUCLEOTIDE SEQUENCE [LARGE SCALE GENOMIC DNA]</scope>
    <source>
        <strain evidence="1 2">DAOM 194757</strain>
    </source>
</reference>
<dbReference type="SUPFAM" id="SSF81901">
    <property type="entry name" value="HCP-like"/>
    <property type="match status" value="1"/>
</dbReference>
<dbReference type="InterPro" id="IPR011990">
    <property type="entry name" value="TPR-like_helical_dom_sf"/>
</dbReference>
<dbReference type="Gene3D" id="1.25.40.10">
    <property type="entry name" value="Tetratricopeptide repeat domain"/>
    <property type="match status" value="1"/>
</dbReference>
<dbReference type="Proteomes" id="UP000266673">
    <property type="component" value="Unassembled WGS sequence"/>
</dbReference>
<name>A0A397TYT2_9GLOM</name>
<accession>A0A397TYT2</accession>
<proteinExistence type="predicted"/>